<dbReference type="Proteomes" id="UP001214576">
    <property type="component" value="Unassembled WGS sequence"/>
</dbReference>
<keyword evidence="3" id="KW-1185">Reference proteome</keyword>
<sequence length="133" mass="14964">MCPYPTSKVSNGAAIELEDAKADGTDVRDSGEQSYTIDIIIPKLKVRQLTFRHTQRHALHKKERKINIISSSQIQYSSVHINNTELLFSSQPEACLKRSFDSGRRKDPQTNHPSFLFVFYGFGNSMAVLYAGA</sequence>
<evidence type="ECO:0000256" key="1">
    <source>
        <dbReference type="SAM" id="Phobius"/>
    </source>
</evidence>
<organism evidence="2 3">
    <name type="scientific">Ovis ammon polii</name>
    <dbReference type="NCBI Taxonomy" id="230172"/>
    <lineage>
        <taxon>Eukaryota</taxon>
        <taxon>Metazoa</taxon>
        <taxon>Chordata</taxon>
        <taxon>Craniata</taxon>
        <taxon>Vertebrata</taxon>
        <taxon>Euteleostomi</taxon>
        <taxon>Mammalia</taxon>
        <taxon>Eutheria</taxon>
        <taxon>Laurasiatheria</taxon>
        <taxon>Artiodactyla</taxon>
        <taxon>Ruminantia</taxon>
        <taxon>Pecora</taxon>
        <taxon>Bovidae</taxon>
        <taxon>Caprinae</taxon>
        <taxon>Ovis</taxon>
    </lineage>
</organism>
<protein>
    <submittedName>
        <fullName evidence="2">Uncharacterized protein</fullName>
    </submittedName>
</protein>
<name>A0AAD4UQG0_OVIAM</name>
<comment type="caution">
    <text evidence="2">The sequence shown here is derived from an EMBL/GenBank/DDBJ whole genome shotgun (WGS) entry which is preliminary data.</text>
</comment>
<reference evidence="2" key="1">
    <citation type="submission" date="2022-03" db="EMBL/GenBank/DDBJ databases">
        <title>Genomic analyses of argali, domestic sheep and their hybrids provide insights into chromosomal evolution, heterosis and genetic basis of agronomic traits.</title>
        <authorList>
            <person name="Li M."/>
        </authorList>
    </citation>
    <scope>NUCLEOTIDE SEQUENCE</scope>
    <source>
        <strain evidence="2">CAU-MHL-2022a</strain>
        <tissue evidence="2">Skin</tissue>
    </source>
</reference>
<keyword evidence="1" id="KW-1133">Transmembrane helix</keyword>
<accession>A0AAD4UQG0</accession>
<evidence type="ECO:0000313" key="2">
    <source>
        <dbReference type="EMBL" id="KAI4548090.1"/>
    </source>
</evidence>
<gene>
    <name evidence="2" type="ORF">MG293_000420</name>
</gene>
<keyword evidence="1" id="KW-0472">Membrane</keyword>
<evidence type="ECO:0000313" key="3">
    <source>
        <dbReference type="Proteomes" id="UP001214576"/>
    </source>
</evidence>
<keyword evidence="1" id="KW-0812">Transmembrane</keyword>
<dbReference type="AlphaFoldDB" id="A0AAD4UQG0"/>
<dbReference type="EMBL" id="JAKZEL010000001">
    <property type="protein sequence ID" value="KAI4548090.1"/>
    <property type="molecule type" value="Genomic_DNA"/>
</dbReference>
<feature type="transmembrane region" description="Helical" evidence="1">
    <location>
        <begin position="114"/>
        <end position="132"/>
    </location>
</feature>
<proteinExistence type="predicted"/>